<evidence type="ECO:0000256" key="1">
    <source>
        <dbReference type="SAM" id="Phobius"/>
    </source>
</evidence>
<dbReference type="GO" id="GO:0043190">
    <property type="term" value="C:ATP-binding cassette (ABC) transporter complex"/>
    <property type="evidence" value="ECO:0007669"/>
    <property type="project" value="InterPro"/>
</dbReference>
<protein>
    <submittedName>
        <fullName evidence="2">Phospholipid/cholesterol/gamma-HCH transport system permease protein</fullName>
    </submittedName>
</protein>
<evidence type="ECO:0000313" key="3">
    <source>
        <dbReference type="Proteomes" id="UP000198393"/>
    </source>
</evidence>
<name>A0A239HC83_EKHLU</name>
<evidence type="ECO:0000313" key="2">
    <source>
        <dbReference type="EMBL" id="SNS78403.1"/>
    </source>
</evidence>
<proteinExistence type="predicted"/>
<dbReference type="InterPro" id="IPR030802">
    <property type="entry name" value="Permease_MalE"/>
</dbReference>
<keyword evidence="1" id="KW-1133">Transmembrane helix</keyword>
<dbReference type="GO" id="GO:0005548">
    <property type="term" value="F:phospholipid transporter activity"/>
    <property type="evidence" value="ECO:0007669"/>
    <property type="project" value="TreeGrafter"/>
</dbReference>
<keyword evidence="1" id="KW-0472">Membrane</keyword>
<feature type="transmembrane region" description="Helical" evidence="1">
    <location>
        <begin position="236"/>
        <end position="255"/>
    </location>
</feature>
<dbReference type="AlphaFoldDB" id="A0A239HC83"/>
<gene>
    <name evidence="2" type="ORF">SAMN05421640_1225</name>
</gene>
<feature type="transmembrane region" description="Helical" evidence="1">
    <location>
        <begin position="191"/>
        <end position="216"/>
    </location>
</feature>
<keyword evidence="1" id="KW-0812">Transmembrane</keyword>
<feature type="transmembrane region" description="Helical" evidence="1">
    <location>
        <begin position="12"/>
        <end position="29"/>
    </location>
</feature>
<dbReference type="Pfam" id="PF02405">
    <property type="entry name" value="MlaE"/>
    <property type="match status" value="1"/>
</dbReference>
<dbReference type="EMBL" id="FZPD01000002">
    <property type="protein sequence ID" value="SNS78403.1"/>
    <property type="molecule type" value="Genomic_DNA"/>
</dbReference>
<keyword evidence="3" id="KW-1185">Reference proteome</keyword>
<feature type="transmembrane region" description="Helical" evidence="1">
    <location>
        <begin position="50"/>
        <end position="73"/>
    </location>
</feature>
<organism evidence="2 3">
    <name type="scientific">Ekhidna lutea</name>
    <dbReference type="NCBI Taxonomy" id="447679"/>
    <lineage>
        <taxon>Bacteria</taxon>
        <taxon>Pseudomonadati</taxon>
        <taxon>Bacteroidota</taxon>
        <taxon>Cytophagia</taxon>
        <taxon>Cytophagales</taxon>
        <taxon>Reichenbachiellaceae</taxon>
        <taxon>Ekhidna</taxon>
    </lineage>
</organism>
<accession>A0A239HC83</accession>
<dbReference type="PANTHER" id="PTHR30188">
    <property type="entry name" value="ABC TRANSPORTER PERMEASE PROTEIN-RELATED"/>
    <property type="match status" value="1"/>
</dbReference>
<sequence>MFDKANNLSVRNFMKSLGKFIIFIGQLFVRRESFKTYAVRTVDESIKVGYNSVFIVVIVSAFMGAVTTVQTAYNLISPLIADPIIALVVRDMTLLELAPTITAIVYAGKVGSNIAGELGTMKITEQVDALEVMGINATSYLVLPKIIGSVLMFPILVILAGFVSIYGGYLTALVTGVISGTDYILGIQMTFIPFAVTFALIKAVVFGFLVAAISSYKGYFTTGGALEVGQSSTNAVTSSCIAILAADYLLAYLLAPLLTP</sequence>
<reference evidence="2 3" key="1">
    <citation type="submission" date="2017-06" db="EMBL/GenBank/DDBJ databases">
        <authorList>
            <person name="Kim H.J."/>
            <person name="Triplett B.A."/>
        </authorList>
    </citation>
    <scope>NUCLEOTIDE SEQUENCE [LARGE SCALE GENOMIC DNA]</scope>
    <source>
        <strain evidence="2 3">DSM 19307</strain>
    </source>
</reference>
<dbReference type="PANTHER" id="PTHR30188:SF4">
    <property type="entry name" value="PROTEIN TRIGALACTOSYLDIACYLGLYCEROL 1, CHLOROPLASTIC"/>
    <property type="match status" value="1"/>
</dbReference>
<dbReference type="Proteomes" id="UP000198393">
    <property type="component" value="Unassembled WGS sequence"/>
</dbReference>
<feature type="transmembrane region" description="Helical" evidence="1">
    <location>
        <begin position="146"/>
        <end position="179"/>
    </location>
</feature>